<keyword evidence="3" id="KW-1185">Reference proteome</keyword>
<dbReference type="WBParaSite" id="TMUE_2000006619.1">
    <property type="protein sequence ID" value="TMUE_2000006619.1"/>
    <property type="gene ID" value="WBGene00285495"/>
</dbReference>
<dbReference type="SMART" id="SM00298">
    <property type="entry name" value="CHROMO"/>
    <property type="match status" value="1"/>
</dbReference>
<feature type="domain" description="Chromo" evidence="2">
    <location>
        <begin position="12"/>
        <end position="61"/>
    </location>
</feature>
<dbReference type="InterPro" id="IPR000953">
    <property type="entry name" value="Chromo/chromo_shadow_dom"/>
</dbReference>
<dbReference type="Proteomes" id="UP000046395">
    <property type="component" value="Unassembled WGS sequence"/>
</dbReference>
<evidence type="ECO:0000313" key="3">
    <source>
        <dbReference type="Proteomes" id="UP000046395"/>
    </source>
</evidence>
<dbReference type="AlphaFoldDB" id="A0A5S6QHF7"/>
<sequence length="277" mass="31405">MQESSFRDGTSVKVERLLDKRLQKGKREYLAKWQGHSWRNSVWLTEMDLCDKRLIEEYEERVAACANFSDDSGSVENAKENETQNSKNKNNAEKLGDYTNASTSSFVEKNGAPKYVRLVFPANSDHPSTENAEVGEKLSFPTKAKRLRLPSDGCGMDDSLSVGFEFPIPEGYLHDQTETAFECEPVNILETLETADGKMETCQCFFIALAQAKLSAFGKILVEKYNVRPPCYIEFAYGHQLLPENLSLKDVVDLFFQGRKRYVHFYFRVVKSSAGDA</sequence>
<evidence type="ECO:0000259" key="2">
    <source>
        <dbReference type="PROSITE" id="PS50013"/>
    </source>
</evidence>
<dbReference type="InterPro" id="IPR016197">
    <property type="entry name" value="Chromo-like_dom_sf"/>
</dbReference>
<evidence type="ECO:0000313" key="4">
    <source>
        <dbReference type="WBParaSite" id="TMUE_2000006619.1"/>
    </source>
</evidence>
<name>A0A5S6QHF7_TRIMR</name>
<dbReference type="PROSITE" id="PS50013">
    <property type="entry name" value="CHROMO_2"/>
    <property type="match status" value="1"/>
</dbReference>
<dbReference type="STRING" id="70415.A0A5S6QHF7"/>
<dbReference type="InterPro" id="IPR023780">
    <property type="entry name" value="Chromo_domain"/>
</dbReference>
<accession>A0A5S6QHF7</accession>
<dbReference type="SUPFAM" id="SSF54160">
    <property type="entry name" value="Chromo domain-like"/>
    <property type="match status" value="1"/>
</dbReference>
<protein>
    <submittedName>
        <fullName evidence="4">Chromo domain-containing protein</fullName>
    </submittedName>
</protein>
<proteinExistence type="predicted"/>
<organism evidence="3 4">
    <name type="scientific">Trichuris muris</name>
    <name type="common">Mouse whipworm</name>
    <dbReference type="NCBI Taxonomy" id="70415"/>
    <lineage>
        <taxon>Eukaryota</taxon>
        <taxon>Metazoa</taxon>
        <taxon>Ecdysozoa</taxon>
        <taxon>Nematoda</taxon>
        <taxon>Enoplea</taxon>
        <taxon>Dorylaimia</taxon>
        <taxon>Trichinellida</taxon>
        <taxon>Trichuridae</taxon>
        <taxon>Trichuris</taxon>
    </lineage>
</organism>
<dbReference type="Pfam" id="PF00385">
    <property type="entry name" value="Chromo"/>
    <property type="match status" value="1"/>
</dbReference>
<evidence type="ECO:0000256" key="1">
    <source>
        <dbReference type="SAM" id="MobiDB-lite"/>
    </source>
</evidence>
<dbReference type="Gene3D" id="2.40.50.40">
    <property type="match status" value="1"/>
</dbReference>
<dbReference type="Gene3D" id="3.10.20.90">
    <property type="entry name" value="Phosphatidylinositol 3-kinase Catalytic Subunit, Chain A, domain 1"/>
    <property type="match status" value="1"/>
</dbReference>
<reference evidence="4" key="1">
    <citation type="submission" date="2019-12" db="UniProtKB">
        <authorList>
            <consortium name="WormBaseParasite"/>
        </authorList>
    </citation>
    <scope>IDENTIFICATION</scope>
</reference>
<feature type="region of interest" description="Disordered" evidence="1">
    <location>
        <begin position="70"/>
        <end position="97"/>
    </location>
</feature>